<evidence type="ECO:0000313" key="2">
    <source>
        <dbReference type="Proteomes" id="UP001434883"/>
    </source>
</evidence>
<organism evidence="1 2">
    <name type="scientific">Xenoophorus captivus</name>
    <dbReference type="NCBI Taxonomy" id="1517983"/>
    <lineage>
        <taxon>Eukaryota</taxon>
        <taxon>Metazoa</taxon>
        <taxon>Chordata</taxon>
        <taxon>Craniata</taxon>
        <taxon>Vertebrata</taxon>
        <taxon>Euteleostomi</taxon>
        <taxon>Actinopterygii</taxon>
        <taxon>Neopterygii</taxon>
        <taxon>Teleostei</taxon>
        <taxon>Neoteleostei</taxon>
        <taxon>Acanthomorphata</taxon>
        <taxon>Ovalentaria</taxon>
        <taxon>Atherinomorphae</taxon>
        <taxon>Cyprinodontiformes</taxon>
        <taxon>Goodeidae</taxon>
        <taxon>Xenoophorus</taxon>
    </lineage>
</organism>
<gene>
    <name evidence="1" type="ORF">XENOCAPTIV_025455</name>
</gene>
<sequence length="76" mass="8487">PQIRDRGGSQVMITRPRVTLENAYWRGDEIYTKVGGEPYLVDTGAEVSMTRRGLKTTGYLTVQFANGTVEEMPYGT</sequence>
<protein>
    <submittedName>
        <fullName evidence="1">Uncharacterized protein</fullName>
    </submittedName>
</protein>
<evidence type="ECO:0000313" key="1">
    <source>
        <dbReference type="EMBL" id="MEQ2193179.1"/>
    </source>
</evidence>
<comment type="caution">
    <text evidence="1">The sequence shown here is derived from an EMBL/GenBank/DDBJ whole genome shotgun (WGS) entry which is preliminary data.</text>
</comment>
<reference evidence="1 2" key="1">
    <citation type="submission" date="2021-06" db="EMBL/GenBank/DDBJ databases">
        <authorList>
            <person name="Palmer J.M."/>
        </authorList>
    </citation>
    <scope>NUCLEOTIDE SEQUENCE [LARGE SCALE GENOMIC DNA]</scope>
    <source>
        <strain evidence="1 2">XC_2019</strain>
        <tissue evidence="1">Muscle</tissue>
    </source>
</reference>
<accession>A0ABV0QBM0</accession>
<proteinExistence type="predicted"/>
<keyword evidence="2" id="KW-1185">Reference proteome</keyword>
<dbReference type="EMBL" id="JAHRIN010006145">
    <property type="protein sequence ID" value="MEQ2193179.1"/>
    <property type="molecule type" value="Genomic_DNA"/>
</dbReference>
<dbReference type="Proteomes" id="UP001434883">
    <property type="component" value="Unassembled WGS sequence"/>
</dbReference>
<feature type="non-terminal residue" evidence="1">
    <location>
        <position position="1"/>
    </location>
</feature>
<name>A0ABV0QBM0_9TELE</name>